<evidence type="ECO:0000313" key="2">
    <source>
        <dbReference type="EMBL" id="MBB5480900.1"/>
    </source>
</evidence>
<organism evidence="2 3">
    <name type="scientific">Micromonospora parathelypteridis</name>
    <dbReference type="NCBI Taxonomy" id="1839617"/>
    <lineage>
        <taxon>Bacteria</taxon>
        <taxon>Bacillati</taxon>
        <taxon>Actinomycetota</taxon>
        <taxon>Actinomycetes</taxon>
        <taxon>Micromonosporales</taxon>
        <taxon>Micromonosporaceae</taxon>
        <taxon>Micromonospora</taxon>
    </lineage>
</organism>
<dbReference type="AlphaFoldDB" id="A0A840W823"/>
<sequence>MRIPAWKSAGMPWEAAVPSRPPSSPVALIPVDRSHRAVLGNLGQLYRHDLSEAYGHLPNDDGTFNDRPLDRFLAGVDPQRRAWLITAAGRTAGFVMTTPAEDGGMSIAGFFVVRALRRTGVGRAAAGQIISLFPGRWSIAFQRYNSGVEAFWSQVATQVVGDSWGIHDGPTPETRPPDTFLTFTTSVPASV</sequence>
<dbReference type="RefSeq" id="WP_184185503.1">
    <property type="nucleotide sequence ID" value="NZ_BMNF01000004.1"/>
</dbReference>
<name>A0A840W823_9ACTN</name>
<dbReference type="GO" id="GO:0016747">
    <property type="term" value="F:acyltransferase activity, transferring groups other than amino-acyl groups"/>
    <property type="evidence" value="ECO:0007669"/>
    <property type="project" value="InterPro"/>
</dbReference>
<keyword evidence="3" id="KW-1185">Reference proteome</keyword>
<dbReference type="EMBL" id="JACHDP010000001">
    <property type="protein sequence ID" value="MBB5480900.1"/>
    <property type="molecule type" value="Genomic_DNA"/>
</dbReference>
<dbReference type="Proteomes" id="UP000586947">
    <property type="component" value="Unassembled WGS sequence"/>
</dbReference>
<accession>A0A840W823</accession>
<evidence type="ECO:0000313" key="3">
    <source>
        <dbReference type="Proteomes" id="UP000586947"/>
    </source>
</evidence>
<dbReference type="Gene3D" id="3.40.630.30">
    <property type="match status" value="1"/>
</dbReference>
<feature type="domain" description="N-acetyltransferase" evidence="1">
    <location>
        <begin position="54"/>
        <end position="134"/>
    </location>
</feature>
<evidence type="ECO:0000259" key="1">
    <source>
        <dbReference type="Pfam" id="PF00583"/>
    </source>
</evidence>
<dbReference type="Pfam" id="PF00583">
    <property type="entry name" value="Acetyltransf_1"/>
    <property type="match status" value="1"/>
</dbReference>
<gene>
    <name evidence="2" type="ORF">HNR20_005405</name>
</gene>
<reference evidence="2 3" key="1">
    <citation type="submission" date="2020-08" db="EMBL/GenBank/DDBJ databases">
        <title>Sequencing the genomes of 1000 actinobacteria strains.</title>
        <authorList>
            <person name="Klenk H.-P."/>
        </authorList>
    </citation>
    <scope>NUCLEOTIDE SEQUENCE [LARGE SCALE GENOMIC DNA]</scope>
    <source>
        <strain evidence="2 3">DSM 103125</strain>
    </source>
</reference>
<comment type="caution">
    <text evidence="2">The sequence shown here is derived from an EMBL/GenBank/DDBJ whole genome shotgun (WGS) entry which is preliminary data.</text>
</comment>
<dbReference type="InterPro" id="IPR016181">
    <property type="entry name" value="Acyl_CoA_acyltransferase"/>
</dbReference>
<keyword evidence="2" id="KW-0808">Transferase</keyword>
<dbReference type="SUPFAM" id="SSF55729">
    <property type="entry name" value="Acyl-CoA N-acyltransferases (Nat)"/>
    <property type="match status" value="1"/>
</dbReference>
<dbReference type="InterPro" id="IPR000182">
    <property type="entry name" value="GNAT_dom"/>
</dbReference>
<protein>
    <submittedName>
        <fullName evidence="2">Putative acetyltransferase</fullName>
    </submittedName>
</protein>
<proteinExistence type="predicted"/>